<evidence type="ECO:0000256" key="13">
    <source>
        <dbReference type="ARBA" id="ARBA00035852"/>
    </source>
</evidence>
<dbReference type="Pfam" id="PF03061">
    <property type="entry name" value="4HBT"/>
    <property type="match status" value="1"/>
</dbReference>
<evidence type="ECO:0000256" key="17">
    <source>
        <dbReference type="ARBA" id="ARBA00040123"/>
    </source>
</evidence>
<evidence type="ECO:0000256" key="2">
    <source>
        <dbReference type="ARBA" id="ARBA00004496"/>
    </source>
</evidence>
<comment type="catalytic activity">
    <reaction evidence="20">
        <text>hexadecanoyl-CoA + H2O = hexadecanoate + CoA + H(+)</text>
        <dbReference type="Rhea" id="RHEA:16645"/>
        <dbReference type="ChEBI" id="CHEBI:7896"/>
        <dbReference type="ChEBI" id="CHEBI:15377"/>
        <dbReference type="ChEBI" id="CHEBI:15378"/>
        <dbReference type="ChEBI" id="CHEBI:57287"/>
        <dbReference type="ChEBI" id="CHEBI:57379"/>
        <dbReference type="EC" id="3.1.2.2"/>
    </reaction>
    <physiologicalReaction direction="left-to-right" evidence="20">
        <dbReference type="Rhea" id="RHEA:16646"/>
    </physiologicalReaction>
</comment>
<feature type="domain" description="Thioesterase" evidence="24">
    <location>
        <begin position="79"/>
        <end position="149"/>
    </location>
</feature>
<comment type="catalytic activity">
    <reaction evidence="23">
        <text>tetradecanoyl-CoA + H2O = tetradecanoate + CoA + H(+)</text>
        <dbReference type="Rhea" id="RHEA:40119"/>
        <dbReference type="ChEBI" id="CHEBI:15377"/>
        <dbReference type="ChEBI" id="CHEBI:15378"/>
        <dbReference type="ChEBI" id="CHEBI:30807"/>
        <dbReference type="ChEBI" id="CHEBI:57287"/>
        <dbReference type="ChEBI" id="CHEBI:57385"/>
    </reaction>
    <physiologicalReaction direction="left-to-right" evidence="23">
        <dbReference type="Rhea" id="RHEA:40120"/>
    </physiologicalReaction>
</comment>
<sequence length="192" mass="20595">MKIGYMGVTSTFVVPDDLDALTRHPKASQPGEPINLHHTQCHGCGDDAPEGLHIKIFAGDGFTVRARMLVEPRMEGGPGQIHGGILATAFDEVMSHLPLLVGGHCVTAHLQVDFAAGIPVGSTLYFEGRLLGRQRRKLYTEVVAYLADPLVDAGAEAVASGRALFVKIDSARHYAETLANSKAAEQISRRRG</sequence>
<protein>
    <recommendedName>
        <fullName evidence="17">Acyl-coenzyme A thioesterase THEM4</fullName>
        <ecNumber evidence="16">3.1.2.2</ecNumber>
    </recommendedName>
    <alternativeName>
        <fullName evidence="18">Thioesterase superfamily member 4</fullName>
    </alternativeName>
</protein>
<evidence type="ECO:0000256" key="18">
    <source>
        <dbReference type="ARBA" id="ARBA00043210"/>
    </source>
</evidence>
<dbReference type="Gene3D" id="3.10.129.10">
    <property type="entry name" value="Hotdog Thioesterase"/>
    <property type="match status" value="1"/>
</dbReference>
<comment type="catalytic activity">
    <reaction evidence="14">
        <text>(9Z)-octadecenoyl-CoA + H2O = (9Z)-octadecenoate + CoA + H(+)</text>
        <dbReference type="Rhea" id="RHEA:40139"/>
        <dbReference type="ChEBI" id="CHEBI:15377"/>
        <dbReference type="ChEBI" id="CHEBI:15378"/>
        <dbReference type="ChEBI" id="CHEBI:30823"/>
        <dbReference type="ChEBI" id="CHEBI:57287"/>
        <dbReference type="ChEBI" id="CHEBI:57387"/>
    </reaction>
    <physiologicalReaction direction="left-to-right" evidence="14">
        <dbReference type="Rhea" id="RHEA:40140"/>
    </physiologicalReaction>
</comment>
<dbReference type="PANTHER" id="PTHR12418:SF19">
    <property type="entry name" value="ACYL-COENZYME A THIOESTERASE THEM4"/>
    <property type="match status" value="1"/>
</dbReference>
<evidence type="ECO:0000256" key="8">
    <source>
        <dbReference type="ARBA" id="ARBA00022832"/>
    </source>
</evidence>
<evidence type="ECO:0000256" key="5">
    <source>
        <dbReference type="ARBA" id="ARBA00022490"/>
    </source>
</evidence>
<dbReference type="EC" id="3.1.2.2" evidence="16"/>
<reference evidence="25 26" key="1">
    <citation type="submission" date="2020-04" db="EMBL/GenBank/DDBJ databases">
        <title>Gordonia sp. nov. TBRC 11910.</title>
        <authorList>
            <person name="Suriyachadkun C."/>
        </authorList>
    </citation>
    <scope>NUCLEOTIDE SEQUENCE [LARGE SCALE GENOMIC DNA]</scope>
    <source>
        <strain evidence="25 26">TBRC 11910</strain>
    </source>
</reference>
<dbReference type="EMBL" id="JABBNB010000040">
    <property type="protein sequence ID" value="NMO04713.1"/>
    <property type="molecule type" value="Genomic_DNA"/>
</dbReference>
<evidence type="ECO:0000256" key="19">
    <source>
        <dbReference type="ARBA" id="ARBA00047588"/>
    </source>
</evidence>
<comment type="catalytic activity">
    <reaction evidence="22">
        <text>dodecanoyl-CoA + H2O = dodecanoate + CoA + H(+)</text>
        <dbReference type="Rhea" id="RHEA:30135"/>
        <dbReference type="ChEBI" id="CHEBI:15377"/>
        <dbReference type="ChEBI" id="CHEBI:15378"/>
        <dbReference type="ChEBI" id="CHEBI:18262"/>
        <dbReference type="ChEBI" id="CHEBI:57287"/>
        <dbReference type="ChEBI" id="CHEBI:57375"/>
    </reaction>
    <physiologicalReaction direction="left-to-right" evidence="22">
        <dbReference type="Rhea" id="RHEA:30136"/>
    </physiologicalReaction>
</comment>
<comment type="catalytic activity">
    <reaction evidence="19">
        <text>octanoyl-CoA + H2O = octanoate + CoA + H(+)</text>
        <dbReference type="Rhea" id="RHEA:30143"/>
        <dbReference type="ChEBI" id="CHEBI:15377"/>
        <dbReference type="ChEBI" id="CHEBI:15378"/>
        <dbReference type="ChEBI" id="CHEBI:25646"/>
        <dbReference type="ChEBI" id="CHEBI:57287"/>
        <dbReference type="ChEBI" id="CHEBI:57386"/>
    </reaction>
    <physiologicalReaction direction="left-to-right" evidence="19">
        <dbReference type="Rhea" id="RHEA:30144"/>
    </physiologicalReaction>
</comment>
<comment type="catalytic activity">
    <reaction evidence="13">
        <text>(5Z,8Z,11Z,14Z)-eicosatetraenoyl-CoA + H2O = (5Z,8Z,11Z,14Z)-eicosatetraenoate + CoA + H(+)</text>
        <dbReference type="Rhea" id="RHEA:40151"/>
        <dbReference type="ChEBI" id="CHEBI:15377"/>
        <dbReference type="ChEBI" id="CHEBI:15378"/>
        <dbReference type="ChEBI" id="CHEBI:32395"/>
        <dbReference type="ChEBI" id="CHEBI:57287"/>
        <dbReference type="ChEBI" id="CHEBI:57368"/>
    </reaction>
    <physiologicalReaction direction="left-to-right" evidence="13">
        <dbReference type="Rhea" id="RHEA:40152"/>
    </physiologicalReaction>
</comment>
<comment type="caution">
    <text evidence="25">The sequence shown here is derived from an EMBL/GenBank/DDBJ whole genome shotgun (WGS) entry which is preliminary data.</text>
</comment>
<dbReference type="InterPro" id="IPR006683">
    <property type="entry name" value="Thioestr_dom"/>
</dbReference>
<proteinExistence type="inferred from homology"/>
<dbReference type="GO" id="GO:0005737">
    <property type="term" value="C:cytoplasm"/>
    <property type="evidence" value="ECO:0007669"/>
    <property type="project" value="UniProtKB-SubCell"/>
</dbReference>
<dbReference type="SUPFAM" id="SSF54637">
    <property type="entry name" value="Thioesterase/thiol ester dehydrase-isomerase"/>
    <property type="match status" value="1"/>
</dbReference>
<gene>
    <name evidence="25" type="ORF">HH308_26170</name>
</gene>
<keyword evidence="8" id="KW-0276">Fatty acid metabolism</keyword>
<dbReference type="GO" id="GO:0006631">
    <property type="term" value="P:fatty acid metabolic process"/>
    <property type="evidence" value="ECO:0007669"/>
    <property type="project" value="UniProtKB-KW"/>
</dbReference>
<dbReference type="PANTHER" id="PTHR12418">
    <property type="entry name" value="ACYL-COENZYME A THIOESTERASE THEM4"/>
    <property type="match status" value="1"/>
</dbReference>
<evidence type="ECO:0000256" key="20">
    <source>
        <dbReference type="ARBA" id="ARBA00047734"/>
    </source>
</evidence>
<evidence type="ECO:0000256" key="15">
    <source>
        <dbReference type="ARBA" id="ARBA00038456"/>
    </source>
</evidence>
<organism evidence="25 26">
    <name type="scientific">Gordonia asplenii</name>
    <dbReference type="NCBI Taxonomy" id="2725283"/>
    <lineage>
        <taxon>Bacteria</taxon>
        <taxon>Bacillati</taxon>
        <taxon>Actinomycetota</taxon>
        <taxon>Actinomycetes</taxon>
        <taxon>Mycobacteriales</taxon>
        <taxon>Gordoniaceae</taxon>
        <taxon>Gordonia</taxon>
    </lineage>
</organism>
<keyword evidence="10" id="KW-0443">Lipid metabolism</keyword>
<keyword evidence="7" id="KW-0378">Hydrolase</keyword>
<keyword evidence="9" id="KW-0809">Transit peptide</keyword>
<evidence type="ECO:0000259" key="24">
    <source>
        <dbReference type="Pfam" id="PF03061"/>
    </source>
</evidence>
<keyword evidence="4" id="KW-1003">Cell membrane</keyword>
<evidence type="ECO:0000256" key="3">
    <source>
        <dbReference type="ARBA" id="ARBA00004632"/>
    </source>
</evidence>
<evidence type="ECO:0000256" key="7">
    <source>
        <dbReference type="ARBA" id="ARBA00022801"/>
    </source>
</evidence>
<evidence type="ECO:0000256" key="22">
    <source>
        <dbReference type="ARBA" id="ARBA00048074"/>
    </source>
</evidence>
<evidence type="ECO:0000313" key="25">
    <source>
        <dbReference type="EMBL" id="NMO04713.1"/>
    </source>
</evidence>
<evidence type="ECO:0000256" key="12">
    <source>
        <dbReference type="ARBA" id="ARBA00023273"/>
    </source>
</evidence>
<accession>A0A848L7K3</accession>
<evidence type="ECO:0000256" key="4">
    <source>
        <dbReference type="ARBA" id="ARBA00022475"/>
    </source>
</evidence>
<evidence type="ECO:0000256" key="21">
    <source>
        <dbReference type="ARBA" id="ARBA00047969"/>
    </source>
</evidence>
<evidence type="ECO:0000256" key="10">
    <source>
        <dbReference type="ARBA" id="ARBA00023098"/>
    </source>
</evidence>
<comment type="similarity">
    <text evidence="15">Belongs to the THEM4/THEM5 thioesterase family.</text>
</comment>
<dbReference type="CDD" id="cd03443">
    <property type="entry name" value="PaaI_thioesterase"/>
    <property type="match status" value="1"/>
</dbReference>
<evidence type="ECO:0000256" key="1">
    <source>
        <dbReference type="ARBA" id="ARBA00004170"/>
    </source>
</evidence>
<keyword evidence="6" id="KW-0053">Apoptosis</keyword>
<dbReference type="GO" id="GO:0016020">
    <property type="term" value="C:membrane"/>
    <property type="evidence" value="ECO:0007669"/>
    <property type="project" value="UniProtKB-SubCell"/>
</dbReference>
<keyword evidence="26" id="KW-1185">Reference proteome</keyword>
<evidence type="ECO:0000256" key="23">
    <source>
        <dbReference type="ARBA" id="ARBA00048180"/>
    </source>
</evidence>
<evidence type="ECO:0000313" key="26">
    <source>
        <dbReference type="Proteomes" id="UP000550729"/>
    </source>
</evidence>
<dbReference type="GO" id="GO:0016787">
    <property type="term" value="F:hydrolase activity"/>
    <property type="evidence" value="ECO:0007669"/>
    <property type="project" value="UniProtKB-KW"/>
</dbReference>
<keyword evidence="12" id="KW-0966">Cell projection</keyword>
<evidence type="ECO:0000256" key="6">
    <source>
        <dbReference type="ARBA" id="ARBA00022703"/>
    </source>
</evidence>
<dbReference type="AlphaFoldDB" id="A0A848L7K3"/>
<name>A0A848L7K3_9ACTN</name>
<dbReference type="InterPro" id="IPR052365">
    <property type="entry name" value="THEM4/THEM5_acyl-CoA_thioest"/>
</dbReference>
<evidence type="ECO:0000256" key="11">
    <source>
        <dbReference type="ARBA" id="ARBA00023136"/>
    </source>
</evidence>
<dbReference type="Proteomes" id="UP000550729">
    <property type="component" value="Unassembled WGS sequence"/>
</dbReference>
<evidence type="ECO:0000256" key="16">
    <source>
        <dbReference type="ARBA" id="ARBA00038848"/>
    </source>
</evidence>
<comment type="subcellular location">
    <subcellularLocation>
        <location evidence="3">Cell projection</location>
        <location evidence="3">Ruffle membrane</location>
    </subcellularLocation>
    <subcellularLocation>
        <location evidence="2">Cytoplasm</location>
    </subcellularLocation>
    <subcellularLocation>
        <location evidence="1">Membrane</location>
        <topology evidence="1">Peripheral membrane protein</topology>
    </subcellularLocation>
</comment>
<evidence type="ECO:0000256" key="9">
    <source>
        <dbReference type="ARBA" id="ARBA00022946"/>
    </source>
</evidence>
<evidence type="ECO:0000256" key="14">
    <source>
        <dbReference type="ARBA" id="ARBA00037002"/>
    </source>
</evidence>
<comment type="catalytic activity">
    <reaction evidence="21">
        <text>decanoyl-CoA + H2O = decanoate + CoA + H(+)</text>
        <dbReference type="Rhea" id="RHEA:40059"/>
        <dbReference type="ChEBI" id="CHEBI:15377"/>
        <dbReference type="ChEBI" id="CHEBI:15378"/>
        <dbReference type="ChEBI" id="CHEBI:27689"/>
        <dbReference type="ChEBI" id="CHEBI:57287"/>
        <dbReference type="ChEBI" id="CHEBI:61430"/>
    </reaction>
    <physiologicalReaction direction="left-to-right" evidence="21">
        <dbReference type="Rhea" id="RHEA:40060"/>
    </physiologicalReaction>
</comment>
<keyword evidence="11" id="KW-0472">Membrane</keyword>
<keyword evidence="5" id="KW-0963">Cytoplasm</keyword>
<dbReference type="InterPro" id="IPR029069">
    <property type="entry name" value="HotDog_dom_sf"/>
</dbReference>